<evidence type="ECO:0000313" key="6">
    <source>
        <dbReference type="EMBL" id="KAJ8308853.1"/>
    </source>
</evidence>
<sequence length="605" mass="69400">MNQSTRSYKVSSRNMMMGTCSISLLITMIYRIENLFLRSVVYKGNIHMVKKTLGNIHMIKKTLGNIHMIKKTLGNIHMIKTRFASLSISVTFYIHLKYHHTHEHILHVFLEKERAVKGVMGHITGLMASKAKRKYKKQDAKSMIDSLDPNVCVFCKKQEDNEDFFGKLIRKCDLTVHYFCMLFSSGLGQGGKTEDDVGCVVGSCRRVFHFNCGRESGTLHQFYDSYRSYCEEHRPRQNNSVSDRLSFYGTANTLCAICMMSVEARASNETLRAPCCRNSWFHRTCIQRHSTAAGLHFFKCPLCNNKEMFQAEMLKFGIYLPDQDAAWEREPNAFNELLERYTHCDAARCKCVHGRDYNKDGGKETGLPKRKKGKGGKHTPKKTDNESNLDENKAKSEYPGSSGLLRKATPPLKRKYAAKKKVSPGTVLRLSYEETDDNVVVDGDESDDDMVLSELTKKDQGGQTDRKRKKTFRYKKYAKKLKNSRSDQCSECSLDKTESDFSFNLGNRFHSPTSHRRKTVSVVSATVTKETESMDVARKARSLSTQTEQQSIEDLRKKKRKLKYIRKYDPFRFSSRKNKRKSRNRFHNSVSSITSQDTSSVSCDT</sequence>
<protein>
    <recommendedName>
        <fullName evidence="5">RING-type domain-containing protein</fullName>
    </recommendedName>
</protein>
<dbReference type="PROSITE" id="PS50089">
    <property type="entry name" value="ZF_RING_2"/>
    <property type="match status" value="1"/>
</dbReference>
<dbReference type="SUPFAM" id="SSF57903">
    <property type="entry name" value="FYVE/PHD zinc finger"/>
    <property type="match status" value="1"/>
</dbReference>
<gene>
    <name evidence="6" type="ORF">KUTeg_013727</name>
</gene>
<dbReference type="Proteomes" id="UP001217089">
    <property type="component" value="Unassembled WGS sequence"/>
</dbReference>
<evidence type="ECO:0000256" key="2">
    <source>
        <dbReference type="ARBA" id="ARBA00022833"/>
    </source>
</evidence>
<accession>A0ABQ9EUI4</accession>
<feature type="region of interest" description="Disordered" evidence="4">
    <location>
        <begin position="360"/>
        <end position="417"/>
    </location>
</feature>
<evidence type="ECO:0000256" key="4">
    <source>
        <dbReference type="SAM" id="MobiDB-lite"/>
    </source>
</evidence>
<dbReference type="Gene3D" id="3.30.40.10">
    <property type="entry name" value="Zinc/RING finger domain, C3HC4 (zinc finger)"/>
    <property type="match status" value="2"/>
</dbReference>
<dbReference type="PANTHER" id="PTHR12420:SF42">
    <property type="entry name" value="G2_M PHASE-SPECIFIC E3 UBIQUITIN-PROTEIN LIGASE"/>
    <property type="match status" value="1"/>
</dbReference>
<keyword evidence="1 3" id="KW-0863">Zinc-finger</keyword>
<keyword evidence="2" id="KW-0862">Zinc</keyword>
<comment type="caution">
    <text evidence="6">The sequence shown here is derived from an EMBL/GenBank/DDBJ whole genome shotgun (WGS) entry which is preliminary data.</text>
</comment>
<evidence type="ECO:0000259" key="5">
    <source>
        <dbReference type="PROSITE" id="PS50089"/>
    </source>
</evidence>
<feature type="compositionally biased region" description="Low complexity" evidence="4">
    <location>
        <begin position="587"/>
        <end position="605"/>
    </location>
</feature>
<dbReference type="InterPro" id="IPR001841">
    <property type="entry name" value="Znf_RING"/>
</dbReference>
<feature type="domain" description="RING-type" evidence="5">
    <location>
        <begin position="255"/>
        <end position="304"/>
    </location>
</feature>
<feature type="compositionally biased region" description="Basic residues" evidence="4">
    <location>
        <begin position="368"/>
        <end position="380"/>
    </location>
</feature>
<keyword evidence="1 3" id="KW-0479">Metal-binding</keyword>
<feature type="region of interest" description="Disordered" evidence="4">
    <location>
        <begin position="532"/>
        <end position="559"/>
    </location>
</feature>
<feature type="compositionally biased region" description="Basic and acidic residues" evidence="4">
    <location>
        <begin position="381"/>
        <end position="396"/>
    </location>
</feature>
<dbReference type="PANTHER" id="PTHR12420">
    <property type="entry name" value="PHD FINGER PROTEIN"/>
    <property type="match status" value="1"/>
</dbReference>
<keyword evidence="7" id="KW-1185">Reference proteome</keyword>
<dbReference type="EMBL" id="JARBDR010000657">
    <property type="protein sequence ID" value="KAJ8308853.1"/>
    <property type="molecule type" value="Genomic_DNA"/>
</dbReference>
<feature type="compositionally biased region" description="Basic residues" evidence="4">
    <location>
        <begin position="574"/>
        <end position="586"/>
    </location>
</feature>
<organism evidence="6 7">
    <name type="scientific">Tegillarca granosa</name>
    <name type="common">Malaysian cockle</name>
    <name type="synonym">Anadara granosa</name>
    <dbReference type="NCBI Taxonomy" id="220873"/>
    <lineage>
        <taxon>Eukaryota</taxon>
        <taxon>Metazoa</taxon>
        <taxon>Spiralia</taxon>
        <taxon>Lophotrochozoa</taxon>
        <taxon>Mollusca</taxon>
        <taxon>Bivalvia</taxon>
        <taxon>Autobranchia</taxon>
        <taxon>Pteriomorphia</taxon>
        <taxon>Arcoida</taxon>
        <taxon>Arcoidea</taxon>
        <taxon>Arcidae</taxon>
        <taxon>Tegillarca</taxon>
    </lineage>
</organism>
<feature type="region of interest" description="Disordered" evidence="4">
    <location>
        <begin position="571"/>
        <end position="605"/>
    </location>
</feature>
<reference evidence="6 7" key="1">
    <citation type="submission" date="2022-12" db="EMBL/GenBank/DDBJ databases">
        <title>Chromosome-level genome of Tegillarca granosa.</title>
        <authorList>
            <person name="Kim J."/>
        </authorList>
    </citation>
    <scope>NUCLEOTIDE SEQUENCE [LARGE SCALE GENOMIC DNA]</scope>
    <source>
        <strain evidence="6">Teg-2019</strain>
        <tissue evidence="6">Adductor muscle</tissue>
    </source>
</reference>
<evidence type="ECO:0000313" key="7">
    <source>
        <dbReference type="Proteomes" id="UP001217089"/>
    </source>
</evidence>
<dbReference type="InterPro" id="IPR011011">
    <property type="entry name" value="Znf_FYVE_PHD"/>
</dbReference>
<name>A0ABQ9EUI4_TEGGR</name>
<feature type="compositionally biased region" description="Polar residues" evidence="4">
    <location>
        <begin position="542"/>
        <end position="552"/>
    </location>
</feature>
<dbReference type="InterPro" id="IPR013083">
    <property type="entry name" value="Znf_RING/FYVE/PHD"/>
</dbReference>
<evidence type="ECO:0000256" key="1">
    <source>
        <dbReference type="ARBA" id="ARBA00022771"/>
    </source>
</evidence>
<evidence type="ECO:0000256" key="3">
    <source>
        <dbReference type="PROSITE-ProRule" id="PRU00175"/>
    </source>
</evidence>
<proteinExistence type="predicted"/>
<dbReference type="SMART" id="SM00184">
    <property type="entry name" value="RING"/>
    <property type="match status" value="1"/>
</dbReference>
<dbReference type="InterPro" id="IPR051188">
    <property type="entry name" value="PHD-type_Zinc_Finger"/>
</dbReference>